<dbReference type="GO" id="GO:0005829">
    <property type="term" value="C:cytosol"/>
    <property type="evidence" value="ECO:0007669"/>
    <property type="project" value="TreeGrafter"/>
</dbReference>
<keyword evidence="2" id="KW-1185">Reference proteome</keyword>
<dbReference type="Pfam" id="PF02635">
    <property type="entry name" value="DsrE"/>
    <property type="match status" value="1"/>
</dbReference>
<dbReference type="InterPro" id="IPR003787">
    <property type="entry name" value="Sulphur_relay_DsrE/F-like"/>
</dbReference>
<sequence>MAKIGIILETKEYEKAWNAFRFAVTAKKQGHEVKVFLMGEAVECEGLTHDKYNVDEQLKSFVNIGGEILACGTCLKSRHLESTEACPISTMVDCVELVVWADKTVTF</sequence>
<comment type="caution">
    <text evidence="1">The sequence shown here is derived from an EMBL/GenBank/DDBJ whole genome shotgun (WGS) entry which is preliminary data.</text>
</comment>
<name>A0A4R2ERL7_9BACT</name>
<dbReference type="EMBL" id="SLWB01000004">
    <property type="protein sequence ID" value="TCN70062.1"/>
    <property type="molecule type" value="Genomic_DNA"/>
</dbReference>
<dbReference type="RefSeq" id="WP_131838625.1">
    <property type="nucleotide sequence ID" value="NZ_SLWB01000004.1"/>
</dbReference>
<gene>
    <name evidence="1" type="ORF">CLV25_10413</name>
</gene>
<organism evidence="1 2">
    <name type="scientific">Acetobacteroides hydrogenigenes</name>
    <dbReference type="NCBI Taxonomy" id="979970"/>
    <lineage>
        <taxon>Bacteria</taxon>
        <taxon>Pseudomonadati</taxon>
        <taxon>Bacteroidota</taxon>
        <taxon>Bacteroidia</taxon>
        <taxon>Bacteroidales</taxon>
        <taxon>Rikenellaceae</taxon>
        <taxon>Acetobacteroides</taxon>
    </lineage>
</organism>
<dbReference type="Gene3D" id="3.40.1260.10">
    <property type="entry name" value="DsrEFH-like"/>
    <property type="match status" value="1"/>
</dbReference>
<accession>A0A4R2ERL7</accession>
<dbReference type="PANTHER" id="PTHR34874:SF1">
    <property type="entry name" value="PROTEIN YCHN"/>
    <property type="match status" value="1"/>
</dbReference>
<evidence type="ECO:0000313" key="1">
    <source>
        <dbReference type="EMBL" id="TCN70062.1"/>
    </source>
</evidence>
<dbReference type="Proteomes" id="UP000294830">
    <property type="component" value="Unassembled WGS sequence"/>
</dbReference>
<dbReference type="PANTHER" id="PTHR34874">
    <property type="entry name" value="PROTEIN YCHN"/>
    <property type="match status" value="1"/>
</dbReference>
<dbReference type="SUPFAM" id="SSF75169">
    <property type="entry name" value="DsrEFH-like"/>
    <property type="match status" value="1"/>
</dbReference>
<evidence type="ECO:0000313" key="2">
    <source>
        <dbReference type="Proteomes" id="UP000294830"/>
    </source>
</evidence>
<dbReference type="OrthoDB" id="9801500at2"/>
<dbReference type="InterPro" id="IPR027396">
    <property type="entry name" value="DsrEFH-like"/>
</dbReference>
<dbReference type="AlphaFoldDB" id="A0A4R2ERL7"/>
<protein>
    <submittedName>
        <fullName evidence="1">Uncharacterized protein involved in oxidation of intracellular sulfur</fullName>
    </submittedName>
</protein>
<reference evidence="1 2" key="1">
    <citation type="submission" date="2019-03" db="EMBL/GenBank/DDBJ databases">
        <title>Genomic Encyclopedia of Archaeal and Bacterial Type Strains, Phase II (KMG-II): from individual species to whole genera.</title>
        <authorList>
            <person name="Goeker M."/>
        </authorList>
    </citation>
    <scope>NUCLEOTIDE SEQUENCE [LARGE SCALE GENOMIC DNA]</scope>
    <source>
        <strain evidence="1 2">RL-C</strain>
    </source>
</reference>
<proteinExistence type="predicted"/>